<proteinExistence type="predicted"/>
<dbReference type="Gene3D" id="3.30.300.20">
    <property type="match status" value="1"/>
</dbReference>
<accession>A0A1N6JYU0</accession>
<dbReference type="InterPro" id="IPR036102">
    <property type="entry name" value="OsmC/Ohrsf"/>
</dbReference>
<dbReference type="Proteomes" id="UP000184693">
    <property type="component" value="Unassembled WGS sequence"/>
</dbReference>
<dbReference type="EMBL" id="FSRM01000002">
    <property type="protein sequence ID" value="SIO49399.1"/>
    <property type="molecule type" value="Genomic_DNA"/>
</dbReference>
<dbReference type="PANTHER" id="PTHR42830">
    <property type="entry name" value="OSMOTICALLY INDUCIBLE FAMILY PROTEIN"/>
    <property type="match status" value="1"/>
</dbReference>
<evidence type="ECO:0000313" key="1">
    <source>
        <dbReference type="EMBL" id="SIO49399.1"/>
    </source>
</evidence>
<dbReference type="InterPro" id="IPR052707">
    <property type="entry name" value="OsmC_Ohr_Peroxiredoxin"/>
</dbReference>
<dbReference type="InterPro" id="IPR003718">
    <property type="entry name" value="OsmC/Ohr_fam"/>
</dbReference>
<reference evidence="1 2" key="1">
    <citation type="submission" date="2016-11" db="EMBL/GenBank/DDBJ databases">
        <authorList>
            <person name="Jaros S."/>
            <person name="Januszkiewicz K."/>
            <person name="Wedrychowicz H."/>
        </authorList>
    </citation>
    <scope>NUCLEOTIDE SEQUENCE [LARGE SCALE GENOMIC DNA]</scope>
    <source>
        <strain evidence="1 2">GAS86</strain>
    </source>
</reference>
<sequence>MFNLKEIGVAHGEHKYRVSVEWTGNRGTGTSGYREYGRDHTIRAGSKPDIPGSSDAAFLGDAARWNPEDLLVASASACHKLWYLHLCSDAGIAVLEYHDHAEGTMVDSAQRGQFTQIVLRPHVTIRAGGDRDLAEHLHHAAHEKCYVANSVNFPIVCEPTIEVAPA</sequence>
<gene>
    <name evidence="1" type="ORF">SAMN05444168_5457</name>
</gene>
<dbReference type="SUPFAM" id="SSF82784">
    <property type="entry name" value="OsmC-like"/>
    <property type="match status" value="1"/>
</dbReference>
<evidence type="ECO:0000313" key="2">
    <source>
        <dbReference type="Proteomes" id="UP000184693"/>
    </source>
</evidence>
<dbReference type="PANTHER" id="PTHR42830:SF2">
    <property type="entry name" value="OSMC_OHR FAMILY PROTEIN"/>
    <property type="match status" value="1"/>
</dbReference>
<dbReference type="Pfam" id="PF02566">
    <property type="entry name" value="OsmC"/>
    <property type="match status" value="1"/>
</dbReference>
<organism evidence="1 2">
    <name type="scientific">Paraburkholderia phenazinium</name>
    <dbReference type="NCBI Taxonomy" id="60549"/>
    <lineage>
        <taxon>Bacteria</taxon>
        <taxon>Pseudomonadati</taxon>
        <taxon>Pseudomonadota</taxon>
        <taxon>Betaproteobacteria</taxon>
        <taxon>Burkholderiales</taxon>
        <taxon>Burkholderiaceae</taxon>
        <taxon>Paraburkholderia</taxon>
    </lineage>
</organism>
<name>A0A1N6JYU0_9BURK</name>
<dbReference type="InterPro" id="IPR015946">
    <property type="entry name" value="KH_dom-like_a/b"/>
</dbReference>
<dbReference type="AlphaFoldDB" id="A0A1N6JYU0"/>
<protein>
    <submittedName>
        <fullName evidence="1">Organic hydroperoxide reductase OsmC/OhrA</fullName>
    </submittedName>
</protein>